<evidence type="ECO:0000259" key="1">
    <source>
        <dbReference type="Pfam" id="PF04101"/>
    </source>
</evidence>
<dbReference type="Gene3D" id="3.40.50.2000">
    <property type="entry name" value="Glycogen Phosphorylase B"/>
    <property type="match status" value="1"/>
</dbReference>
<reference evidence="2" key="1">
    <citation type="journal article" date="2015" name="Nature">
        <title>Complex archaea that bridge the gap between prokaryotes and eukaryotes.</title>
        <authorList>
            <person name="Spang A."/>
            <person name="Saw J.H."/>
            <person name="Jorgensen S.L."/>
            <person name="Zaremba-Niedzwiedzka K."/>
            <person name="Martijn J."/>
            <person name="Lind A.E."/>
            <person name="van Eijk R."/>
            <person name="Schleper C."/>
            <person name="Guy L."/>
            <person name="Ettema T.J."/>
        </authorList>
    </citation>
    <scope>NUCLEOTIDE SEQUENCE</scope>
</reference>
<dbReference type="SUPFAM" id="SSF53756">
    <property type="entry name" value="UDP-Glycosyltransferase/glycogen phosphorylase"/>
    <property type="match status" value="1"/>
</dbReference>
<feature type="domain" description="Glycosyl transferase family 28 C-terminal" evidence="1">
    <location>
        <begin position="73"/>
        <end position="148"/>
    </location>
</feature>
<sequence>GQGNSIPTASPVDLLILLSGPEPQRSRLQKIVLKQVFSLKARCIILQGLPGKLQRTDLPSTVTMYNHLPSGELRQLLLASEHVICRSGYTSIMDLTIMKKKALIIPTPGQTEQEYLAGYLGGKGLFKTCSQDELNIESALKDLRQFEADFNQPEGNISGEDLLGAAIKAL</sequence>
<name>A0A0F8VZC9_9ZZZZ</name>
<feature type="non-terminal residue" evidence="2">
    <location>
        <position position="1"/>
    </location>
</feature>
<dbReference type="InterPro" id="IPR007235">
    <property type="entry name" value="Glyco_trans_28_C"/>
</dbReference>
<accession>A0A0F8VZC9</accession>
<protein>
    <recommendedName>
        <fullName evidence="1">Glycosyl transferase family 28 C-terminal domain-containing protein</fullName>
    </recommendedName>
</protein>
<proteinExistence type="predicted"/>
<dbReference type="Pfam" id="PF04101">
    <property type="entry name" value="Glyco_tran_28_C"/>
    <property type="match status" value="1"/>
</dbReference>
<dbReference type="GO" id="GO:0016758">
    <property type="term" value="F:hexosyltransferase activity"/>
    <property type="evidence" value="ECO:0007669"/>
    <property type="project" value="InterPro"/>
</dbReference>
<dbReference type="EMBL" id="LAZR01068391">
    <property type="protein sequence ID" value="KKK49723.1"/>
    <property type="molecule type" value="Genomic_DNA"/>
</dbReference>
<organism evidence="2">
    <name type="scientific">marine sediment metagenome</name>
    <dbReference type="NCBI Taxonomy" id="412755"/>
    <lineage>
        <taxon>unclassified sequences</taxon>
        <taxon>metagenomes</taxon>
        <taxon>ecological metagenomes</taxon>
    </lineage>
</organism>
<evidence type="ECO:0000313" key="2">
    <source>
        <dbReference type="EMBL" id="KKK49723.1"/>
    </source>
</evidence>
<dbReference type="AlphaFoldDB" id="A0A0F8VZC9"/>
<comment type="caution">
    <text evidence="2">The sequence shown here is derived from an EMBL/GenBank/DDBJ whole genome shotgun (WGS) entry which is preliminary data.</text>
</comment>
<gene>
    <name evidence="2" type="ORF">LCGC14_3132180</name>
</gene>